<name>A0A6N9TQM8_DISTH</name>
<dbReference type="PANTHER" id="PTHR13285">
    <property type="entry name" value="ACYLTRANSFERASE"/>
    <property type="match status" value="1"/>
</dbReference>
<dbReference type="EMBL" id="JAAGRR010000054">
    <property type="protein sequence ID" value="NDY42413.1"/>
    <property type="molecule type" value="Genomic_DNA"/>
</dbReference>
<organism evidence="11 12">
    <name type="scientific">Dissulfurirhabdus thermomarina</name>
    <dbReference type="NCBI Taxonomy" id="1765737"/>
    <lineage>
        <taxon>Bacteria</taxon>
        <taxon>Deltaproteobacteria</taxon>
        <taxon>Dissulfurirhabdaceae</taxon>
        <taxon>Dissulfurirhabdus</taxon>
    </lineage>
</organism>
<dbReference type="RefSeq" id="WP_163298553.1">
    <property type="nucleotide sequence ID" value="NZ_JAAGRR010000054.1"/>
</dbReference>
<dbReference type="AlphaFoldDB" id="A0A6N9TQM8"/>
<feature type="transmembrane region" description="Helical" evidence="10">
    <location>
        <begin position="465"/>
        <end position="490"/>
    </location>
</feature>
<evidence type="ECO:0000256" key="3">
    <source>
        <dbReference type="ARBA" id="ARBA00022475"/>
    </source>
</evidence>
<dbReference type="GO" id="GO:0005886">
    <property type="term" value="C:plasma membrane"/>
    <property type="evidence" value="ECO:0007669"/>
    <property type="project" value="UniProtKB-SubCell"/>
</dbReference>
<evidence type="ECO:0000256" key="8">
    <source>
        <dbReference type="ARBA" id="ARBA00023315"/>
    </source>
</evidence>
<dbReference type="Proteomes" id="UP000469346">
    <property type="component" value="Unassembled WGS sequence"/>
</dbReference>
<proteinExistence type="inferred from homology"/>
<evidence type="ECO:0000256" key="6">
    <source>
        <dbReference type="ARBA" id="ARBA00022989"/>
    </source>
</evidence>
<accession>A0A6N9TQM8</accession>
<evidence type="ECO:0000256" key="7">
    <source>
        <dbReference type="ARBA" id="ARBA00023136"/>
    </source>
</evidence>
<keyword evidence="6 10" id="KW-1133">Transmembrane helix</keyword>
<comment type="similarity">
    <text evidence="2 9">Belongs to the membrane-bound acyltransferase family.</text>
</comment>
<sequence>MLFNSYEYIFLFLPVVVAVYFALNRRRLVAAGKAWLVLASLFFYSYWNIRYLPLLLLSILVNYAVGTALATTRRQRAPWEALVPPRLVLAAGICFNVGLLGYFKYTDFFLDNLNRALGLHLPLPHIALPLAISFFTFQQIAFLVDSYRGETAEYDFLDYCLFVSFFPQLIAGPIVHHGEMMPQFSRIRNKLPNHRNIAIGLAFFAMGLFKKAVIADTLSEWATQGFDTAPVLNLAEAWTASLAYTFQLYYDFSGYTDMAMGAAYLFNIRLPLNFNSPYKAGNIRDFWRRWHMTLTRWLRDYLYIPMGGNRRGVLRGYVNLVVTFFLVGLWHGAGWTYVLWGTLHGLGSAVHRLWRNAGLRMPTWIGWPLTFLFVHCTWVVFRARNLHDAAKVFKGMLGMTGVVLPAELAPALGRLAELGVRFGETFDWVKGNARALAILALVAAMAFAARNSVAVARELRPDWKSAAFVTALLVLGVLHLSQMSEFLYFIF</sequence>
<keyword evidence="12" id="KW-1185">Reference proteome</keyword>
<evidence type="ECO:0000256" key="1">
    <source>
        <dbReference type="ARBA" id="ARBA00004651"/>
    </source>
</evidence>
<evidence type="ECO:0000256" key="5">
    <source>
        <dbReference type="ARBA" id="ARBA00022692"/>
    </source>
</evidence>
<evidence type="ECO:0000256" key="9">
    <source>
        <dbReference type="PIRNR" id="PIRNR016636"/>
    </source>
</evidence>
<dbReference type="PIRSF" id="PIRSF500217">
    <property type="entry name" value="AlgI"/>
    <property type="match status" value="1"/>
</dbReference>
<keyword evidence="3 9" id="KW-1003">Cell membrane</keyword>
<keyword evidence="7 9" id="KW-0472">Membrane</keyword>
<keyword evidence="5 10" id="KW-0812">Transmembrane</keyword>
<feature type="transmembrane region" description="Helical" evidence="10">
    <location>
        <begin position="361"/>
        <end position="381"/>
    </location>
</feature>
<feature type="transmembrane region" description="Helical" evidence="10">
    <location>
        <begin position="433"/>
        <end position="453"/>
    </location>
</feature>
<keyword evidence="4 9" id="KW-0808">Transferase</keyword>
<dbReference type="InterPro" id="IPR028362">
    <property type="entry name" value="AlgI"/>
</dbReference>
<gene>
    <name evidence="11" type="ORF">G3N55_06100</name>
</gene>
<feature type="transmembrane region" description="Helical" evidence="10">
    <location>
        <begin position="6"/>
        <end position="23"/>
    </location>
</feature>
<reference evidence="11 12" key="1">
    <citation type="submission" date="2020-02" db="EMBL/GenBank/DDBJ databases">
        <title>Comparative genomics of sulfur disproportionating microorganisms.</title>
        <authorList>
            <person name="Ward L.M."/>
            <person name="Bertran E."/>
            <person name="Johnston D.T."/>
        </authorList>
    </citation>
    <scope>NUCLEOTIDE SEQUENCE [LARGE SCALE GENOMIC DNA]</scope>
    <source>
        <strain evidence="11 12">DSM 100025</strain>
    </source>
</reference>
<dbReference type="Pfam" id="PF03062">
    <property type="entry name" value="MBOAT"/>
    <property type="match status" value="1"/>
</dbReference>
<feature type="transmembrane region" description="Helical" evidence="10">
    <location>
        <begin position="123"/>
        <end position="144"/>
    </location>
</feature>
<keyword evidence="8 9" id="KW-0012">Acyltransferase</keyword>
<dbReference type="InterPro" id="IPR004299">
    <property type="entry name" value="MBOAT_fam"/>
</dbReference>
<feature type="transmembrane region" description="Helical" evidence="10">
    <location>
        <begin position="196"/>
        <end position="214"/>
    </location>
</feature>
<dbReference type="PIRSF" id="PIRSF016636">
    <property type="entry name" value="AlgI_DltB"/>
    <property type="match status" value="1"/>
</dbReference>
<evidence type="ECO:0000313" key="12">
    <source>
        <dbReference type="Proteomes" id="UP000469346"/>
    </source>
</evidence>
<dbReference type="PANTHER" id="PTHR13285:SF23">
    <property type="entry name" value="TEICHOIC ACID D-ALANYLTRANSFERASE"/>
    <property type="match status" value="1"/>
</dbReference>
<dbReference type="GO" id="GO:0016746">
    <property type="term" value="F:acyltransferase activity"/>
    <property type="evidence" value="ECO:0007669"/>
    <property type="project" value="UniProtKB-KW"/>
</dbReference>
<dbReference type="GO" id="GO:0042121">
    <property type="term" value="P:alginic acid biosynthetic process"/>
    <property type="evidence" value="ECO:0007669"/>
    <property type="project" value="InterPro"/>
</dbReference>
<feature type="transmembrane region" description="Helical" evidence="10">
    <location>
        <begin position="83"/>
        <end position="103"/>
    </location>
</feature>
<comment type="subcellular location">
    <subcellularLocation>
        <location evidence="1">Cell membrane</location>
        <topology evidence="1">Multi-pass membrane protein</topology>
    </subcellularLocation>
</comment>
<evidence type="ECO:0000256" key="2">
    <source>
        <dbReference type="ARBA" id="ARBA00010323"/>
    </source>
</evidence>
<feature type="transmembrane region" description="Helical" evidence="10">
    <location>
        <begin position="316"/>
        <end position="341"/>
    </location>
</feature>
<evidence type="ECO:0000256" key="4">
    <source>
        <dbReference type="ARBA" id="ARBA00022679"/>
    </source>
</evidence>
<evidence type="ECO:0000256" key="10">
    <source>
        <dbReference type="SAM" id="Phobius"/>
    </source>
</evidence>
<evidence type="ECO:0000313" key="11">
    <source>
        <dbReference type="EMBL" id="NDY42413.1"/>
    </source>
</evidence>
<protein>
    <submittedName>
        <fullName evidence="11">MBOAT family protein</fullName>
    </submittedName>
</protein>
<dbReference type="InterPro" id="IPR051085">
    <property type="entry name" value="MB_O-acyltransferase"/>
</dbReference>
<dbReference type="InterPro" id="IPR024194">
    <property type="entry name" value="Ac/AlaTfrase_AlgI/DltB"/>
</dbReference>
<comment type="caution">
    <text evidence="11">The sequence shown here is derived from an EMBL/GenBank/DDBJ whole genome shotgun (WGS) entry which is preliminary data.</text>
</comment>
<feature type="transmembrane region" description="Helical" evidence="10">
    <location>
        <begin position="53"/>
        <end position="71"/>
    </location>
</feature>
<feature type="transmembrane region" description="Helical" evidence="10">
    <location>
        <begin position="30"/>
        <end position="47"/>
    </location>
</feature>